<dbReference type="InterPro" id="IPR006533">
    <property type="entry name" value="T6SS_Vgr_RhsGE"/>
</dbReference>
<dbReference type="Gene3D" id="2.30.110.50">
    <property type="match status" value="1"/>
</dbReference>
<dbReference type="Pfam" id="PF04717">
    <property type="entry name" value="Phage_base_V"/>
    <property type="match status" value="1"/>
</dbReference>
<dbReference type="Gene3D" id="2.40.50.230">
    <property type="entry name" value="Gp5 N-terminal domain"/>
    <property type="match status" value="1"/>
</dbReference>
<reference evidence="4 5" key="1">
    <citation type="submission" date="2018-05" db="EMBL/GenBank/DDBJ databases">
        <title>Genomic Encyclopedia of Type Strains, Phase IV (KMG-V): Genome sequencing to study the core and pangenomes of soil and plant-associated prokaryotes.</title>
        <authorList>
            <person name="Whitman W."/>
        </authorList>
    </citation>
    <scope>NUCLEOTIDE SEQUENCE [LARGE SCALE GENOMIC DNA]</scope>
    <source>
        <strain evidence="4 5">SIr-6563</strain>
    </source>
</reference>
<dbReference type="NCBIfam" id="TIGR01646">
    <property type="entry name" value="vgr_GE"/>
    <property type="match status" value="1"/>
</dbReference>
<evidence type="ECO:0000259" key="3">
    <source>
        <dbReference type="Pfam" id="PF22178"/>
    </source>
</evidence>
<gene>
    <name evidence="4" type="ORF">C7400_101489</name>
</gene>
<comment type="similarity">
    <text evidence="1">Belongs to the VgrG protein family.</text>
</comment>
<dbReference type="NCBIfam" id="TIGR03361">
    <property type="entry name" value="VI_Rhs_Vgr"/>
    <property type="match status" value="1"/>
</dbReference>
<dbReference type="InterPro" id="IPR017847">
    <property type="entry name" value="T6SS_RhsGE_Vgr_subset"/>
</dbReference>
<dbReference type="SUPFAM" id="SSF69279">
    <property type="entry name" value="Phage tail proteins"/>
    <property type="match status" value="2"/>
</dbReference>
<evidence type="ECO:0000313" key="4">
    <source>
        <dbReference type="EMBL" id="PXX20758.1"/>
    </source>
</evidence>
<dbReference type="Pfam" id="PF22178">
    <property type="entry name" value="Gp5_trimer_C"/>
    <property type="match status" value="1"/>
</dbReference>
<evidence type="ECO:0000313" key="5">
    <source>
        <dbReference type="Proteomes" id="UP000247515"/>
    </source>
</evidence>
<dbReference type="EMBL" id="QJJV01000001">
    <property type="protein sequence ID" value="PXX20758.1"/>
    <property type="molecule type" value="Genomic_DNA"/>
</dbReference>
<dbReference type="Pfam" id="PF05954">
    <property type="entry name" value="Phage_GPD"/>
    <property type="match status" value="1"/>
</dbReference>
<organism evidence="4 5">
    <name type="scientific">Paraburkholderia tropica</name>
    <dbReference type="NCBI Taxonomy" id="92647"/>
    <lineage>
        <taxon>Bacteria</taxon>
        <taxon>Pseudomonadati</taxon>
        <taxon>Pseudomonadota</taxon>
        <taxon>Betaproteobacteria</taxon>
        <taxon>Burkholderiales</taxon>
        <taxon>Burkholderiaceae</taxon>
        <taxon>Paraburkholderia</taxon>
    </lineage>
</organism>
<dbReference type="RefSeq" id="WP_110325503.1">
    <property type="nucleotide sequence ID" value="NZ_JAGIXD010000026.1"/>
</dbReference>
<dbReference type="SUPFAM" id="SSF69255">
    <property type="entry name" value="gp5 N-terminal domain-like"/>
    <property type="match status" value="1"/>
</dbReference>
<dbReference type="Gene3D" id="4.10.220.110">
    <property type="match status" value="1"/>
</dbReference>
<evidence type="ECO:0000259" key="2">
    <source>
        <dbReference type="Pfam" id="PF04717"/>
    </source>
</evidence>
<dbReference type="PANTHER" id="PTHR32305">
    <property type="match status" value="1"/>
</dbReference>
<sequence>MPRQSDVRFTFEAAGAAAFDVVSFQLEEGISRPFSLSIELSSSDSAIDFGTVLDQSATFTIWRGETAVRYVNGLVSRFEQGKTGFRRTYYHVVVEPQISRSDLRSDWRIFQQESAPQILQTVLRRSGINDAEQSLSKEHLVREYCVQPGETDFYFISRLCAEEGLFYTHRFSATAHRLVMGDRLYVHGAIEGGPVIYNATPGGDQAEPCITKFRYAERVRTARQVQRDYSFRNPRYSHEQASDGVNLEHQDRGYERYDYPSRAKRDEAGRPFTETRLLALRHDAQTAGIEGDDARLQPGLAFDLEGHVREDWNTGWRVVSMIHTGTQAVSQEEEAADADVGAQYGYTANVIPDHIEWKPELLPKPRIDGPLIATVTGPAGEEIHCDEHGRVTVQFPWDRYGSHDEHSSCWIRVTQNWAGATWGHMAIPRIGQEVIVAFLDGDCDQPIIIGRTYHATNLPPYELPRHKTRMTIRSQTHKGEGYNELRFEDEKDQEEIFVHAQKDYNIHVNHDETTFVGNDRRENVEHDESIDVGHDRTESVGNDEQVSIGHNRTHSIGQDAILSIERNQTINIGKDRIEQVGNHRKDQTTANHIIDVGGHVEASVEGHHKLSAGQSIERQTQHYELKASQNVVIRGPGGTITIDAGGVTIEGIAIRLKGPMTQSSGAGNGLSFSGNPAAGEIVSCVEKNQ</sequence>
<name>A0ABX5MYP1_9BURK</name>
<dbReference type="InterPro" id="IPR054030">
    <property type="entry name" value="Gp5_Vgr_C"/>
</dbReference>
<keyword evidence="5" id="KW-1185">Reference proteome</keyword>
<dbReference type="PANTHER" id="PTHR32305:SF11">
    <property type="entry name" value="TYPE VI SECRETION SYSTEM SPIKE PROTEIN VGRG3"/>
    <property type="match status" value="1"/>
</dbReference>
<feature type="domain" description="Gp5/Type VI secretion system Vgr protein OB-fold" evidence="2">
    <location>
        <begin position="386"/>
        <end position="453"/>
    </location>
</feature>
<accession>A0ABX5MYP1</accession>
<dbReference type="InterPro" id="IPR006531">
    <property type="entry name" value="Gp5/Vgr_OB"/>
</dbReference>
<comment type="caution">
    <text evidence="4">The sequence shown here is derived from an EMBL/GenBank/DDBJ whole genome shotgun (WGS) entry which is preliminary data.</text>
</comment>
<proteinExistence type="inferred from homology"/>
<evidence type="ECO:0000256" key="1">
    <source>
        <dbReference type="ARBA" id="ARBA00005558"/>
    </source>
</evidence>
<dbReference type="InterPro" id="IPR037026">
    <property type="entry name" value="Vgr_OB-fold_dom_sf"/>
</dbReference>
<dbReference type="InterPro" id="IPR050708">
    <property type="entry name" value="T6SS_VgrG/RHS"/>
</dbReference>
<dbReference type="Proteomes" id="UP000247515">
    <property type="component" value="Unassembled WGS sequence"/>
</dbReference>
<dbReference type="Gene3D" id="3.55.50.10">
    <property type="entry name" value="Baseplate protein-like domains"/>
    <property type="match status" value="1"/>
</dbReference>
<protein>
    <submittedName>
        <fullName evidence="4">Type VI secretion system secreted protein VgrG</fullName>
    </submittedName>
</protein>
<feature type="domain" description="Gp5/Type VI secretion system Vgr C-terminal trimerisation" evidence="3">
    <location>
        <begin position="470"/>
        <end position="575"/>
    </location>
</feature>
<dbReference type="SUPFAM" id="SSF69349">
    <property type="entry name" value="Phage fibre proteins"/>
    <property type="match status" value="1"/>
</dbReference>